<gene>
    <name evidence="1" type="ORF">K466DRAFT_668196</name>
</gene>
<accession>A0A5C3NNG6</accession>
<reference evidence="1 2" key="1">
    <citation type="journal article" date="2019" name="Nat. Ecol. Evol.">
        <title>Megaphylogeny resolves global patterns of mushroom evolution.</title>
        <authorList>
            <person name="Varga T."/>
            <person name="Krizsan K."/>
            <person name="Foldi C."/>
            <person name="Dima B."/>
            <person name="Sanchez-Garcia M."/>
            <person name="Sanchez-Ramirez S."/>
            <person name="Szollosi G.J."/>
            <person name="Szarkandi J.G."/>
            <person name="Papp V."/>
            <person name="Albert L."/>
            <person name="Andreopoulos W."/>
            <person name="Angelini C."/>
            <person name="Antonin V."/>
            <person name="Barry K.W."/>
            <person name="Bougher N.L."/>
            <person name="Buchanan P."/>
            <person name="Buyck B."/>
            <person name="Bense V."/>
            <person name="Catcheside P."/>
            <person name="Chovatia M."/>
            <person name="Cooper J."/>
            <person name="Damon W."/>
            <person name="Desjardin D."/>
            <person name="Finy P."/>
            <person name="Geml J."/>
            <person name="Haridas S."/>
            <person name="Hughes K."/>
            <person name="Justo A."/>
            <person name="Karasinski D."/>
            <person name="Kautmanova I."/>
            <person name="Kiss B."/>
            <person name="Kocsube S."/>
            <person name="Kotiranta H."/>
            <person name="LaButti K.M."/>
            <person name="Lechner B.E."/>
            <person name="Liimatainen K."/>
            <person name="Lipzen A."/>
            <person name="Lukacs Z."/>
            <person name="Mihaltcheva S."/>
            <person name="Morgado L.N."/>
            <person name="Niskanen T."/>
            <person name="Noordeloos M.E."/>
            <person name="Ohm R.A."/>
            <person name="Ortiz-Santana B."/>
            <person name="Ovrebo C."/>
            <person name="Racz N."/>
            <person name="Riley R."/>
            <person name="Savchenko A."/>
            <person name="Shiryaev A."/>
            <person name="Soop K."/>
            <person name="Spirin V."/>
            <person name="Szebenyi C."/>
            <person name="Tomsovsky M."/>
            <person name="Tulloss R.E."/>
            <person name="Uehling J."/>
            <person name="Grigoriev I.V."/>
            <person name="Vagvolgyi C."/>
            <person name="Papp T."/>
            <person name="Martin F.M."/>
            <person name="Miettinen O."/>
            <person name="Hibbett D.S."/>
            <person name="Nagy L.G."/>
        </authorList>
    </citation>
    <scope>NUCLEOTIDE SEQUENCE [LARGE SCALE GENOMIC DNA]</scope>
    <source>
        <strain evidence="1 2">HHB13444</strain>
    </source>
</reference>
<dbReference type="InParanoid" id="A0A5C3NNG6"/>
<sequence length="674" mass="75327">MPSQDLLLVLTEPAVHRHDLSQLAQACLTSDARHARHAGQLPEVTRIPDLASISIGGPNKRTLSQAFNADGTLSESQRQYVRLLSPNTASSTFNDVSHTHGSSACGPSALNAPGLMTVQPQPLVSFAHREPIIVPPPAQNVNVERLREEVSRMDQSSLMPTALKRGAREVWYTLCLKLRPSEASHPTYRYRVHRKELNLAVDTADSSFWLFQEGYQELYDEKGVGLIRRAWSEEGAQVHLKRRCLPRPPGPPMNDSVRMKYIDGGSVDLARWPAECDLTFSVPAWDWKSNQKSKATTLQFPQILAQAASEIAARQPVDGNLGLTVPGWRHPWKNADETDRVTFFDILREADCAEAVGDIDGGALTEAHLTVRLLIPPGNGRPAMEGARAHSFVYFGKGAPCGVSIGNSPLLLPKFSPAMRIFPDAVDPTMFRTWDLDLVSMTLLEPLVADPDYESEHAHQWARRRISMPDVFLDKPDGTMELDDRNGIRTVFDTCSGATVLPNRIVSSIWTDWFGQDLAEMPIDEAIWHRGPKDRFSKHDILFEFMDAAGETQTIRCSAHNFLTSPWSPPGQDDCTYTCVKASKLKEFRNTRYTLGMNFFWAFMVKFEATYSDPRPIPGTHSPTVQFAAQRIVQNGKRFADAWDLQIHPDLPPRLQNELRGCQIPELHPGDISD</sequence>
<protein>
    <submittedName>
        <fullName evidence="1">Uncharacterized protein</fullName>
    </submittedName>
</protein>
<dbReference type="AlphaFoldDB" id="A0A5C3NNG6"/>
<name>A0A5C3NNG6_9APHY</name>
<evidence type="ECO:0000313" key="2">
    <source>
        <dbReference type="Proteomes" id="UP000308197"/>
    </source>
</evidence>
<proteinExistence type="predicted"/>
<keyword evidence="2" id="KW-1185">Reference proteome</keyword>
<evidence type="ECO:0000313" key="1">
    <source>
        <dbReference type="EMBL" id="TFK79191.1"/>
    </source>
</evidence>
<dbReference type="EMBL" id="ML212133">
    <property type="protein sequence ID" value="TFK79191.1"/>
    <property type="molecule type" value="Genomic_DNA"/>
</dbReference>
<organism evidence="1 2">
    <name type="scientific">Polyporus arcularius HHB13444</name>
    <dbReference type="NCBI Taxonomy" id="1314778"/>
    <lineage>
        <taxon>Eukaryota</taxon>
        <taxon>Fungi</taxon>
        <taxon>Dikarya</taxon>
        <taxon>Basidiomycota</taxon>
        <taxon>Agaricomycotina</taxon>
        <taxon>Agaricomycetes</taxon>
        <taxon>Polyporales</taxon>
        <taxon>Polyporaceae</taxon>
        <taxon>Polyporus</taxon>
    </lineage>
</organism>
<dbReference type="Proteomes" id="UP000308197">
    <property type="component" value="Unassembled WGS sequence"/>
</dbReference>